<keyword evidence="3" id="KW-1185">Reference proteome</keyword>
<feature type="compositionally biased region" description="Low complexity" evidence="1">
    <location>
        <begin position="25"/>
        <end position="57"/>
    </location>
</feature>
<gene>
    <name evidence="2" type="ORF">AB0C36_21910</name>
</gene>
<dbReference type="Pfam" id="PF05258">
    <property type="entry name" value="DciA"/>
    <property type="match status" value="1"/>
</dbReference>
<name>A0ABV3DK68_9ACTN</name>
<reference evidence="2 3" key="1">
    <citation type="submission" date="2024-06" db="EMBL/GenBank/DDBJ databases">
        <title>The Natural Products Discovery Center: Release of the First 8490 Sequenced Strains for Exploring Actinobacteria Biosynthetic Diversity.</title>
        <authorList>
            <person name="Kalkreuter E."/>
            <person name="Kautsar S.A."/>
            <person name="Yang D."/>
            <person name="Bader C.D."/>
            <person name="Teijaro C.N."/>
            <person name="Fluegel L."/>
            <person name="Davis C.M."/>
            <person name="Simpson J.R."/>
            <person name="Lauterbach L."/>
            <person name="Steele A.D."/>
            <person name="Gui C."/>
            <person name="Meng S."/>
            <person name="Li G."/>
            <person name="Viehrig K."/>
            <person name="Ye F."/>
            <person name="Su P."/>
            <person name="Kiefer A.F."/>
            <person name="Nichols A."/>
            <person name="Cepeda A.J."/>
            <person name="Yan W."/>
            <person name="Fan B."/>
            <person name="Jiang Y."/>
            <person name="Adhikari A."/>
            <person name="Zheng C.-J."/>
            <person name="Schuster L."/>
            <person name="Cowan T.M."/>
            <person name="Smanski M.J."/>
            <person name="Chevrette M.G."/>
            <person name="De Carvalho L.P.S."/>
            <person name="Shen B."/>
        </authorList>
    </citation>
    <scope>NUCLEOTIDE SEQUENCE [LARGE SCALE GENOMIC DNA]</scope>
    <source>
        <strain evidence="2 3">NPDC048946</strain>
    </source>
</reference>
<feature type="compositionally biased region" description="Low complexity" evidence="1">
    <location>
        <begin position="67"/>
        <end position="78"/>
    </location>
</feature>
<dbReference type="PANTHER" id="PTHR36456">
    <property type="entry name" value="UPF0232 PROTEIN SCO3875"/>
    <property type="match status" value="1"/>
</dbReference>
<evidence type="ECO:0000313" key="2">
    <source>
        <dbReference type="EMBL" id="MEU8136156.1"/>
    </source>
</evidence>
<dbReference type="RefSeq" id="WP_358356457.1">
    <property type="nucleotide sequence ID" value="NZ_JBEZFP010000057.1"/>
</dbReference>
<dbReference type="EMBL" id="JBEZFP010000057">
    <property type="protein sequence ID" value="MEU8136156.1"/>
    <property type="molecule type" value="Genomic_DNA"/>
</dbReference>
<proteinExistence type="predicted"/>
<evidence type="ECO:0000256" key="1">
    <source>
        <dbReference type="SAM" id="MobiDB-lite"/>
    </source>
</evidence>
<evidence type="ECO:0000313" key="3">
    <source>
        <dbReference type="Proteomes" id="UP001551482"/>
    </source>
</evidence>
<feature type="compositionally biased region" description="Gly residues" evidence="1">
    <location>
        <begin position="1"/>
        <end position="10"/>
    </location>
</feature>
<dbReference type="InterPro" id="IPR007922">
    <property type="entry name" value="DciA-like"/>
</dbReference>
<protein>
    <submittedName>
        <fullName evidence="2">DciA family protein</fullName>
    </submittedName>
</protein>
<feature type="region of interest" description="Disordered" evidence="1">
    <location>
        <begin position="1"/>
        <end position="111"/>
    </location>
</feature>
<comment type="caution">
    <text evidence="2">The sequence shown here is derived from an EMBL/GenBank/DDBJ whole genome shotgun (WGS) entry which is preliminary data.</text>
</comment>
<organism evidence="2 3">
    <name type="scientific">Streptodolium elevatio</name>
    <dbReference type="NCBI Taxonomy" id="3157996"/>
    <lineage>
        <taxon>Bacteria</taxon>
        <taxon>Bacillati</taxon>
        <taxon>Actinomycetota</taxon>
        <taxon>Actinomycetes</taxon>
        <taxon>Kitasatosporales</taxon>
        <taxon>Streptomycetaceae</taxon>
        <taxon>Streptodolium</taxon>
    </lineage>
</organism>
<feature type="compositionally biased region" description="Basic and acidic residues" evidence="1">
    <location>
        <begin position="81"/>
        <end position="94"/>
    </location>
</feature>
<dbReference type="Proteomes" id="UP001551482">
    <property type="component" value="Unassembled WGS sequence"/>
</dbReference>
<accession>A0ABV3DK68</accession>
<sequence>MSAGPIGAGSPGASSGAELPGQAGPSDDAPPSASLSTGAPAGVSASSSTGASTPATADGVEKKGIDLARAALMQARAQARSRHEQQQERRDGRRGLRRSGSGPDDRDPQPLRRVMGRMIAERGWQTPAAVHGVMGRWTDIVGPGIAAHCVPEKFEDGRLVVRTDSDNYATHVRWLAPKLLARINQELGDGTVTYIEVRGPAGERRRGRWSAGS</sequence>
<dbReference type="PANTHER" id="PTHR36456:SF1">
    <property type="entry name" value="UPF0232 PROTEIN SCO3875"/>
    <property type="match status" value="1"/>
</dbReference>